<dbReference type="AlphaFoldDB" id="A0AAV5KW61"/>
<evidence type="ECO:0000313" key="1">
    <source>
        <dbReference type="EMBL" id="GKV28845.1"/>
    </source>
</evidence>
<reference evidence="1 2" key="1">
    <citation type="journal article" date="2021" name="Commun. Biol.">
        <title>The genome of Shorea leprosula (Dipterocarpaceae) highlights the ecological relevance of drought in aseasonal tropical rainforests.</title>
        <authorList>
            <person name="Ng K.K.S."/>
            <person name="Kobayashi M.J."/>
            <person name="Fawcett J.A."/>
            <person name="Hatakeyama M."/>
            <person name="Paape T."/>
            <person name="Ng C.H."/>
            <person name="Ang C.C."/>
            <person name="Tnah L.H."/>
            <person name="Lee C.T."/>
            <person name="Nishiyama T."/>
            <person name="Sese J."/>
            <person name="O'Brien M.J."/>
            <person name="Copetti D."/>
            <person name="Mohd Noor M.I."/>
            <person name="Ong R.C."/>
            <person name="Putra M."/>
            <person name="Sireger I.Z."/>
            <person name="Indrioko S."/>
            <person name="Kosugi Y."/>
            <person name="Izuno A."/>
            <person name="Isagi Y."/>
            <person name="Lee S.L."/>
            <person name="Shimizu K.K."/>
        </authorList>
    </citation>
    <scope>NUCLEOTIDE SEQUENCE [LARGE SCALE GENOMIC DNA]</scope>
    <source>
        <strain evidence="1">214</strain>
    </source>
</reference>
<dbReference type="EMBL" id="BPVZ01000080">
    <property type="protein sequence ID" value="GKV28845.1"/>
    <property type="molecule type" value="Genomic_DNA"/>
</dbReference>
<gene>
    <name evidence="1" type="ORF">SLEP1_g37838</name>
</gene>
<organism evidence="1 2">
    <name type="scientific">Rubroshorea leprosula</name>
    <dbReference type="NCBI Taxonomy" id="152421"/>
    <lineage>
        <taxon>Eukaryota</taxon>
        <taxon>Viridiplantae</taxon>
        <taxon>Streptophyta</taxon>
        <taxon>Embryophyta</taxon>
        <taxon>Tracheophyta</taxon>
        <taxon>Spermatophyta</taxon>
        <taxon>Magnoliopsida</taxon>
        <taxon>eudicotyledons</taxon>
        <taxon>Gunneridae</taxon>
        <taxon>Pentapetalae</taxon>
        <taxon>rosids</taxon>
        <taxon>malvids</taxon>
        <taxon>Malvales</taxon>
        <taxon>Dipterocarpaceae</taxon>
        <taxon>Rubroshorea</taxon>
    </lineage>
</organism>
<comment type="caution">
    <text evidence="1">The sequence shown here is derived from an EMBL/GenBank/DDBJ whole genome shotgun (WGS) entry which is preliminary data.</text>
</comment>
<proteinExistence type="predicted"/>
<dbReference type="Proteomes" id="UP001054252">
    <property type="component" value="Unassembled WGS sequence"/>
</dbReference>
<keyword evidence="2" id="KW-1185">Reference proteome</keyword>
<evidence type="ECO:0000313" key="2">
    <source>
        <dbReference type="Proteomes" id="UP001054252"/>
    </source>
</evidence>
<name>A0AAV5KW61_9ROSI</name>
<accession>A0AAV5KW61</accession>
<protein>
    <submittedName>
        <fullName evidence="1">Uncharacterized protein</fullName>
    </submittedName>
</protein>
<sequence>MLRNLDNVAVRVLLCFLDVFQPRSGDMWTLDRRPGIRSVLR</sequence>